<accession>A0AAV1UE85</accession>
<evidence type="ECO:0000256" key="1">
    <source>
        <dbReference type="SAM" id="MobiDB-lite"/>
    </source>
</evidence>
<evidence type="ECO:0000313" key="4">
    <source>
        <dbReference type="Proteomes" id="UP001162060"/>
    </source>
</evidence>
<dbReference type="PANTHER" id="PTHR10555">
    <property type="entry name" value="SORTING NEXIN"/>
    <property type="match status" value="1"/>
</dbReference>
<sequence>MNKLNLDTSCSSAFVTDISVGTAGKVGDGVNAFFVYKVTSANNVVVERRYSDFLWLHQQLSKHCAGYVIPPLPVKVVGLLQGPEFLEHRRAGLECFLQKVAGHDELCHSMYFSRFLECSIVELTALKAETQKGDGLNASSMSVVVQRTQSLQKWWSKTCQRVVENDTLGIFGSPPRNTNGESGENHNNDNNNNSNSSSSSSNVIEDPEFTNVVKYMTKLQAQVQSLKRKVRAAHQQNKVAAGAHCDLIECLNWVADAEEENAEMPTSYYSALIVILDTRARQMDTELQAFSINVDDIARWVKAVQNALDVREDRRYLYQAQLAAHRKAVIGDGPDSPSATRLSNDLVAAKDEFERVHARVMHEVARFRGQKAVELKRLFLEFAQLQLRNTKELEEIVVQSTGDLENELPAKLLFAAQTPASCATTYKSRNSFGLDKEDVAKSTASTQSPSSSVNAATTTSKPVAASSHVYVQI</sequence>
<dbReference type="Proteomes" id="UP001162060">
    <property type="component" value="Unassembled WGS sequence"/>
</dbReference>
<comment type="caution">
    <text evidence="3">The sequence shown here is derived from an EMBL/GenBank/DDBJ whole genome shotgun (WGS) entry which is preliminary data.</text>
</comment>
<gene>
    <name evidence="3" type="ORF">PM001_LOCUS18046</name>
</gene>
<dbReference type="Pfam" id="PF00787">
    <property type="entry name" value="PX"/>
    <property type="match status" value="1"/>
</dbReference>
<dbReference type="PANTHER" id="PTHR10555:SF170">
    <property type="entry name" value="FI18122P1"/>
    <property type="match status" value="1"/>
</dbReference>
<dbReference type="SUPFAM" id="SSF64268">
    <property type="entry name" value="PX domain"/>
    <property type="match status" value="1"/>
</dbReference>
<dbReference type="InterPro" id="IPR027267">
    <property type="entry name" value="AH/BAR_dom_sf"/>
</dbReference>
<name>A0AAV1UE85_9STRA</name>
<dbReference type="Gene3D" id="3.30.1520.10">
    <property type="entry name" value="Phox-like domain"/>
    <property type="match status" value="1"/>
</dbReference>
<evidence type="ECO:0000313" key="3">
    <source>
        <dbReference type="EMBL" id="CAK7932896.1"/>
    </source>
</evidence>
<dbReference type="InterPro" id="IPR036871">
    <property type="entry name" value="PX_dom_sf"/>
</dbReference>
<reference evidence="3" key="1">
    <citation type="submission" date="2024-01" db="EMBL/GenBank/DDBJ databases">
        <authorList>
            <person name="Webb A."/>
        </authorList>
    </citation>
    <scope>NUCLEOTIDE SEQUENCE</scope>
    <source>
        <strain evidence="3">Pm1</strain>
    </source>
</reference>
<dbReference type="EMBL" id="CAKLBY020000192">
    <property type="protein sequence ID" value="CAK7932896.1"/>
    <property type="molecule type" value="Genomic_DNA"/>
</dbReference>
<feature type="domain" description="PX" evidence="2">
    <location>
        <begin position="1"/>
        <end position="123"/>
    </location>
</feature>
<protein>
    <recommendedName>
        <fullName evidence="2">PX domain-containing protein</fullName>
    </recommendedName>
</protein>
<dbReference type="GO" id="GO:0035091">
    <property type="term" value="F:phosphatidylinositol binding"/>
    <property type="evidence" value="ECO:0007669"/>
    <property type="project" value="InterPro"/>
</dbReference>
<feature type="compositionally biased region" description="Low complexity" evidence="1">
    <location>
        <begin position="188"/>
        <end position="202"/>
    </location>
</feature>
<dbReference type="AlphaFoldDB" id="A0AAV1UE85"/>
<dbReference type="Gene3D" id="1.20.1270.60">
    <property type="entry name" value="Arfaptin homology (AH) domain/BAR domain"/>
    <property type="match status" value="1"/>
</dbReference>
<dbReference type="GO" id="GO:0005768">
    <property type="term" value="C:endosome"/>
    <property type="evidence" value="ECO:0007669"/>
    <property type="project" value="TreeGrafter"/>
</dbReference>
<dbReference type="InterPro" id="IPR001683">
    <property type="entry name" value="PX_dom"/>
</dbReference>
<dbReference type="PROSITE" id="PS50195">
    <property type="entry name" value="PX"/>
    <property type="match status" value="1"/>
</dbReference>
<dbReference type="SMART" id="SM00312">
    <property type="entry name" value="PX"/>
    <property type="match status" value="1"/>
</dbReference>
<evidence type="ECO:0000259" key="2">
    <source>
        <dbReference type="PROSITE" id="PS50195"/>
    </source>
</evidence>
<organism evidence="3 4">
    <name type="scientific">Peronospora matthiolae</name>
    <dbReference type="NCBI Taxonomy" id="2874970"/>
    <lineage>
        <taxon>Eukaryota</taxon>
        <taxon>Sar</taxon>
        <taxon>Stramenopiles</taxon>
        <taxon>Oomycota</taxon>
        <taxon>Peronosporomycetes</taxon>
        <taxon>Peronosporales</taxon>
        <taxon>Peronosporaceae</taxon>
        <taxon>Peronospora</taxon>
    </lineage>
</organism>
<dbReference type="SUPFAM" id="SSF103657">
    <property type="entry name" value="BAR/IMD domain-like"/>
    <property type="match status" value="1"/>
</dbReference>
<proteinExistence type="predicted"/>
<feature type="region of interest" description="Disordered" evidence="1">
    <location>
        <begin position="167"/>
        <end position="203"/>
    </location>
</feature>